<protein>
    <recommendedName>
        <fullName evidence="5">MHD domain-containing protein</fullName>
    </recommendedName>
</protein>
<accession>A5DV27</accession>
<evidence type="ECO:0000256" key="2">
    <source>
        <dbReference type="ARBA" id="ARBA00022448"/>
    </source>
</evidence>
<dbReference type="InterPro" id="IPR011012">
    <property type="entry name" value="Longin-like_dom_sf"/>
</dbReference>
<feature type="domain" description="MHD" evidence="5">
    <location>
        <begin position="303"/>
        <end position="734"/>
    </location>
</feature>
<dbReference type="VEuPathDB" id="FungiDB:LELG_01213"/>
<dbReference type="GO" id="GO:0030117">
    <property type="term" value="C:membrane coat"/>
    <property type="evidence" value="ECO:0007669"/>
    <property type="project" value="UniProtKB-ARBA"/>
</dbReference>
<comment type="subcellular location">
    <subcellularLocation>
        <location evidence="1">Endomembrane system</location>
    </subcellularLocation>
</comment>
<dbReference type="OMA" id="WVRYKTI"/>
<dbReference type="GO" id="GO:0012505">
    <property type="term" value="C:endomembrane system"/>
    <property type="evidence" value="ECO:0007669"/>
    <property type="project" value="UniProtKB-SubCell"/>
</dbReference>
<dbReference type="PANTHER" id="PTHR10529">
    <property type="entry name" value="AP COMPLEX SUBUNIT MU"/>
    <property type="match status" value="1"/>
</dbReference>
<evidence type="ECO:0000313" key="7">
    <source>
        <dbReference type="Proteomes" id="UP000001996"/>
    </source>
</evidence>
<evidence type="ECO:0000256" key="3">
    <source>
        <dbReference type="ARBA" id="ARBA00023136"/>
    </source>
</evidence>
<feature type="region of interest" description="Disordered" evidence="4">
    <location>
        <begin position="403"/>
        <end position="466"/>
    </location>
</feature>
<dbReference type="EMBL" id="CH981524">
    <property type="protein sequence ID" value="EDK43035.1"/>
    <property type="molecule type" value="Genomic_DNA"/>
</dbReference>
<dbReference type="InterPro" id="IPR036168">
    <property type="entry name" value="AP2_Mu_C_sf"/>
</dbReference>
<dbReference type="KEGG" id="lel:PVL30_001182"/>
<keyword evidence="2" id="KW-0813">Transport</keyword>
<reference evidence="6 7" key="1">
    <citation type="journal article" date="2009" name="Nature">
        <title>Evolution of pathogenicity and sexual reproduction in eight Candida genomes.</title>
        <authorList>
            <person name="Butler G."/>
            <person name="Rasmussen M.D."/>
            <person name="Lin M.F."/>
            <person name="Santos M.A."/>
            <person name="Sakthikumar S."/>
            <person name="Munro C.A."/>
            <person name="Rheinbay E."/>
            <person name="Grabherr M."/>
            <person name="Forche A."/>
            <person name="Reedy J.L."/>
            <person name="Agrafioti I."/>
            <person name="Arnaud M.B."/>
            <person name="Bates S."/>
            <person name="Brown A.J."/>
            <person name="Brunke S."/>
            <person name="Costanzo M.C."/>
            <person name="Fitzpatrick D.A."/>
            <person name="de Groot P.W."/>
            <person name="Harris D."/>
            <person name="Hoyer L.L."/>
            <person name="Hube B."/>
            <person name="Klis F.M."/>
            <person name="Kodira C."/>
            <person name="Lennard N."/>
            <person name="Logue M.E."/>
            <person name="Martin R."/>
            <person name="Neiman A.M."/>
            <person name="Nikolaou E."/>
            <person name="Quail M.A."/>
            <person name="Quinn J."/>
            <person name="Santos M.C."/>
            <person name="Schmitzberger F.F."/>
            <person name="Sherlock G."/>
            <person name="Shah P."/>
            <person name="Silverstein K.A."/>
            <person name="Skrzypek M.S."/>
            <person name="Soll D."/>
            <person name="Staggs R."/>
            <person name="Stansfield I."/>
            <person name="Stumpf M.P."/>
            <person name="Sudbery P.E."/>
            <person name="Srikantha T."/>
            <person name="Zeng Q."/>
            <person name="Berman J."/>
            <person name="Berriman M."/>
            <person name="Heitman J."/>
            <person name="Gow N.A."/>
            <person name="Lorenz M.C."/>
            <person name="Birren B.W."/>
            <person name="Kellis M."/>
            <person name="Cuomo C.A."/>
        </authorList>
    </citation>
    <scope>NUCLEOTIDE SEQUENCE [LARGE SCALE GENOMIC DNA]</scope>
    <source>
        <strain evidence="7">ATCC 11503 / BCRC 21390 / CBS 2605 / JCM 1781 / NBRC 1676 / NRRL YB-4239</strain>
    </source>
</reference>
<dbReference type="GeneID" id="5235208"/>
<dbReference type="HOGENOM" id="CLU_026996_0_2_1"/>
<proteinExistence type="predicted"/>
<sequence>MVSAIYILHYESEEGYNINNNAISNSDSYKHYDNNDKLGDVSFFQCLTSRRYRGNCMPDDISILNAFYHQLTSLEEQEHYPVLYIKNFSYIYIRCENGIILLAIANANENVMQVIMFLKSFQLILIHYLCKGKGDSKLLTREKILDNIIIISELLDECLDFGILQITDYKLLEEYIKAEPNVPKISSHKENSYESSSSSSSSEYDSDDEEGLQKLNNSNTTMYKHGNKNKLKNKTKTNSKNKNKNKNKNKSKNSKHKKDIKSTHNQAVHKDVLSDKADIVNSSILRTYSLAINWRPKGIFYAKNEIFVDIIEDCEFVYDLATQSIKRNEIYGTCVVKSYLSGIPICRLGFNEDYMTSIRNEDKEAVIEKFSRTDSPLPENQLSDEAGSTIDETEEEILSDTEANNPFVPHDGVNSPLKEYNTDEKANPITNRNTNPNPSTNPNTHVSTGADTNTISSSQGNGKKPKHVFPIRNIQFHQCIELAKIYRDNIMTFIPPDDKFILMTFNVEQQKNRKKQPLIMINPMFKVVKQDGVLQIMCTLSTNFPRRRHCRSLLVKIPINPFLFELNLNKTDLKYKTDYGEVTLKVDTMDIIWKIDTIDGKQTARMMCELALLNVDNITSMKISDFVNRRVSKIDLLNGGNSFEELNPEDEAMHELDDFYGVNGHLSTSARKHLLEKIKKDFVSDDIQMTFKIPMYTYSGLKLTYLSVEEEQMKYPCFPWIRYLTKSVDSFGQQKLPDSDRFNGQNCSYRFKLGLNSFAVT</sequence>
<dbReference type="InterPro" id="IPR028565">
    <property type="entry name" value="MHD"/>
</dbReference>
<dbReference type="Gene3D" id="3.30.450.60">
    <property type="match status" value="1"/>
</dbReference>
<organism evidence="6 7">
    <name type="scientific">Lodderomyces elongisporus (strain ATCC 11503 / CBS 2605 / JCM 1781 / NBRC 1676 / NRRL YB-4239)</name>
    <name type="common">Yeast</name>
    <name type="synonym">Saccharomyces elongisporus</name>
    <dbReference type="NCBI Taxonomy" id="379508"/>
    <lineage>
        <taxon>Eukaryota</taxon>
        <taxon>Fungi</taxon>
        <taxon>Dikarya</taxon>
        <taxon>Ascomycota</taxon>
        <taxon>Saccharomycotina</taxon>
        <taxon>Pichiomycetes</taxon>
        <taxon>Debaryomycetaceae</taxon>
        <taxon>Candida/Lodderomyces clade</taxon>
        <taxon>Lodderomyces</taxon>
    </lineage>
</organism>
<dbReference type="eggNOG" id="KOG0937">
    <property type="taxonomic scope" value="Eukaryota"/>
</dbReference>
<feature type="compositionally biased region" description="Low complexity" evidence="4">
    <location>
        <begin position="193"/>
        <end position="203"/>
    </location>
</feature>
<feature type="region of interest" description="Disordered" evidence="4">
    <location>
        <begin position="186"/>
        <end position="267"/>
    </location>
</feature>
<gene>
    <name evidence="6" type="ORF">LELG_01213</name>
</gene>
<dbReference type="Gene3D" id="2.60.40.1170">
    <property type="entry name" value="Mu homology domain, subdomain B"/>
    <property type="match status" value="2"/>
</dbReference>
<evidence type="ECO:0000256" key="1">
    <source>
        <dbReference type="ARBA" id="ARBA00004308"/>
    </source>
</evidence>
<dbReference type="OrthoDB" id="10259133at2759"/>
<evidence type="ECO:0000313" key="6">
    <source>
        <dbReference type="EMBL" id="EDK43035.1"/>
    </source>
</evidence>
<name>A5DV27_LODEL</name>
<feature type="compositionally biased region" description="Basic residues" evidence="4">
    <location>
        <begin position="225"/>
        <end position="259"/>
    </location>
</feature>
<dbReference type="Pfam" id="PF00928">
    <property type="entry name" value="Adap_comp_sub"/>
    <property type="match status" value="1"/>
</dbReference>
<dbReference type="SUPFAM" id="SSF49447">
    <property type="entry name" value="Second domain of Mu2 adaptin subunit (ap50) of ap2 adaptor"/>
    <property type="match status" value="1"/>
</dbReference>
<dbReference type="PROSITE" id="PS51072">
    <property type="entry name" value="MHD"/>
    <property type="match status" value="1"/>
</dbReference>
<feature type="compositionally biased region" description="Low complexity" evidence="4">
    <location>
        <begin position="427"/>
        <end position="444"/>
    </location>
</feature>
<keyword evidence="7" id="KW-1185">Reference proteome</keyword>
<dbReference type="SUPFAM" id="SSF64356">
    <property type="entry name" value="SNARE-like"/>
    <property type="match status" value="1"/>
</dbReference>
<dbReference type="Proteomes" id="UP000001996">
    <property type="component" value="Unassembled WGS sequence"/>
</dbReference>
<dbReference type="STRING" id="379508.A5DV27"/>
<dbReference type="AlphaFoldDB" id="A5DV27"/>
<dbReference type="InParanoid" id="A5DV27"/>
<feature type="compositionally biased region" description="Polar residues" evidence="4">
    <location>
        <begin position="445"/>
        <end position="461"/>
    </location>
</feature>
<keyword evidence="3" id="KW-0472">Membrane</keyword>
<dbReference type="FunCoup" id="A5DV27">
    <property type="interactions" value="59"/>
</dbReference>
<evidence type="ECO:0000256" key="4">
    <source>
        <dbReference type="SAM" id="MobiDB-lite"/>
    </source>
</evidence>
<evidence type="ECO:0000259" key="5">
    <source>
        <dbReference type="PROSITE" id="PS51072"/>
    </source>
</evidence>
<dbReference type="InterPro" id="IPR050431">
    <property type="entry name" value="Adaptor_comp_med_subunit"/>
</dbReference>